<name>A0A6J4R430_9ACTN</name>
<reference evidence="2" key="1">
    <citation type="submission" date="2020-02" db="EMBL/GenBank/DDBJ databases">
        <authorList>
            <person name="Meier V. D."/>
        </authorList>
    </citation>
    <scope>NUCLEOTIDE SEQUENCE</scope>
    <source>
        <strain evidence="2">AVDCRST_MAG01</strain>
    </source>
</reference>
<proteinExistence type="predicted"/>
<feature type="region of interest" description="Disordered" evidence="1">
    <location>
        <begin position="1"/>
        <end position="23"/>
    </location>
</feature>
<gene>
    <name evidence="2" type="ORF">AVDCRST_MAG01-01-5286</name>
</gene>
<feature type="non-terminal residue" evidence="2">
    <location>
        <position position="1"/>
    </location>
</feature>
<dbReference type="AlphaFoldDB" id="A0A6J4R430"/>
<organism evidence="2">
    <name type="scientific">uncultured Rubrobacteraceae bacterium</name>
    <dbReference type="NCBI Taxonomy" id="349277"/>
    <lineage>
        <taxon>Bacteria</taxon>
        <taxon>Bacillati</taxon>
        <taxon>Actinomycetota</taxon>
        <taxon>Rubrobacteria</taxon>
        <taxon>Rubrobacterales</taxon>
        <taxon>Rubrobacteraceae</taxon>
        <taxon>environmental samples</taxon>
    </lineage>
</organism>
<evidence type="ECO:0000313" key="2">
    <source>
        <dbReference type="EMBL" id="CAA9456677.1"/>
    </source>
</evidence>
<protein>
    <submittedName>
        <fullName evidence="2">Mobile element protein</fullName>
    </submittedName>
</protein>
<feature type="non-terminal residue" evidence="2">
    <location>
        <position position="23"/>
    </location>
</feature>
<dbReference type="EMBL" id="CADCUW010000699">
    <property type="protein sequence ID" value="CAA9456677.1"/>
    <property type="molecule type" value="Genomic_DNA"/>
</dbReference>
<sequence>HLRLLRQPAAREAAGAHQGALGL</sequence>
<accession>A0A6J4R430</accession>
<evidence type="ECO:0000256" key="1">
    <source>
        <dbReference type="SAM" id="MobiDB-lite"/>
    </source>
</evidence>